<dbReference type="Pfam" id="PF12802">
    <property type="entry name" value="MarR_2"/>
    <property type="match status" value="1"/>
</dbReference>
<dbReference type="PANTHER" id="PTHR33164:SF43">
    <property type="entry name" value="HTH-TYPE TRANSCRIPTIONAL REPRESSOR YETL"/>
    <property type="match status" value="1"/>
</dbReference>
<keyword evidence="3" id="KW-1185">Reference proteome</keyword>
<dbReference type="Proteomes" id="UP000279194">
    <property type="component" value="Unassembled WGS sequence"/>
</dbReference>
<name>A0A3L9DVJ2_9STRE</name>
<evidence type="ECO:0000259" key="1">
    <source>
        <dbReference type="PROSITE" id="PS50995"/>
    </source>
</evidence>
<gene>
    <name evidence="2" type="ORF">EAF07_06765</name>
</gene>
<dbReference type="InterPro" id="IPR036390">
    <property type="entry name" value="WH_DNA-bd_sf"/>
</dbReference>
<sequence length="153" mass="17668">MKTDLEMKSYVRIMDEQAALYENYARKHGMQSKSLQLLLWVTNYPLATGNYVTQKLLAEKTYSTKQVVNATVKSWQKQGYVELRENASDKRHKLVVLTEKGREFASSVVEKLNRIENEAVQVLTEEEQQTLTALTAKYNAALKLEMEKAYDKI</sequence>
<dbReference type="InterPro" id="IPR036388">
    <property type="entry name" value="WH-like_DNA-bd_sf"/>
</dbReference>
<dbReference type="EMBL" id="RCVM01000012">
    <property type="protein sequence ID" value="RLY02790.1"/>
    <property type="molecule type" value="Genomic_DNA"/>
</dbReference>
<dbReference type="InterPro" id="IPR000835">
    <property type="entry name" value="HTH_MarR-typ"/>
</dbReference>
<comment type="caution">
    <text evidence="2">The sequence shown here is derived from an EMBL/GenBank/DDBJ whole genome shotgun (WGS) entry which is preliminary data.</text>
</comment>
<dbReference type="InterPro" id="IPR039422">
    <property type="entry name" value="MarR/SlyA-like"/>
</dbReference>
<organism evidence="2 3">
    <name type="scientific">Streptococcus hillyeri</name>
    <dbReference type="NCBI Taxonomy" id="2282420"/>
    <lineage>
        <taxon>Bacteria</taxon>
        <taxon>Bacillati</taxon>
        <taxon>Bacillota</taxon>
        <taxon>Bacilli</taxon>
        <taxon>Lactobacillales</taxon>
        <taxon>Streptococcaceae</taxon>
        <taxon>Streptococcus</taxon>
    </lineage>
</organism>
<dbReference type="PRINTS" id="PR00598">
    <property type="entry name" value="HTHMARR"/>
</dbReference>
<dbReference type="GO" id="GO:0006950">
    <property type="term" value="P:response to stress"/>
    <property type="evidence" value="ECO:0007669"/>
    <property type="project" value="TreeGrafter"/>
</dbReference>
<evidence type="ECO:0000313" key="2">
    <source>
        <dbReference type="EMBL" id="RLY02790.1"/>
    </source>
</evidence>
<dbReference type="OrthoDB" id="1625202at2"/>
<dbReference type="AlphaFoldDB" id="A0A3L9DVJ2"/>
<feature type="domain" description="HTH marR-type" evidence="1">
    <location>
        <begin position="1"/>
        <end position="140"/>
    </location>
</feature>
<dbReference type="SUPFAM" id="SSF46785">
    <property type="entry name" value="Winged helix' DNA-binding domain"/>
    <property type="match status" value="1"/>
</dbReference>
<reference evidence="2 3" key="1">
    <citation type="submission" date="2018-10" db="EMBL/GenBank/DDBJ databases">
        <title>Streptococcus hillyeri sp. nov., isolated from equine tracheal sample.</title>
        <authorList>
            <person name="Macfadyen A.C."/>
            <person name="Waller A."/>
            <person name="Paterson G.K."/>
        </authorList>
    </citation>
    <scope>NUCLEOTIDE SEQUENCE [LARGE SCALE GENOMIC DNA]</scope>
    <source>
        <strain evidence="2 3">28462</strain>
    </source>
</reference>
<dbReference type="Gene3D" id="1.10.10.10">
    <property type="entry name" value="Winged helix-like DNA-binding domain superfamily/Winged helix DNA-binding domain"/>
    <property type="match status" value="1"/>
</dbReference>
<accession>A0A3L9DVJ2</accession>
<dbReference type="PANTHER" id="PTHR33164">
    <property type="entry name" value="TRANSCRIPTIONAL REGULATOR, MARR FAMILY"/>
    <property type="match status" value="1"/>
</dbReference>
<proteinExistence type="predicted"/>
<dbReference type="SMART" id="SM00347">
    <property type="entry name" value="HTH_MARR"/>
    <property type="match status" value="1"/>
</dbReference>
<evidence type="ECO:0000313" key="3">
    <source>
        <dbReference type="Proteomes" id="UP000279194"/>
    </source>
</evidence>
<protein>
    <submittedName>
        <fullName evidence="2">MarR family transcriptional regulator</fullName>
    </submittedName>
</protein>
<dbReference type="RefSeq" id="WP_121835834.1">
    <property type="nucleotide sequence ID" value="NZ_CP163513.1"/>
</dbReference>
<dbReference type="PROSITE" id="PS50995">
    <property type="entry name" value="HTH_MARR_2"/>
    <property type="match status" value="1"/>
</dbReference>
<dbReference type="GO" id="GO:0003700">
    <property type="term" value="F:DNA-binding transcription factor activity"/>
    <property type="evidence" value="ECO:0007669"/>
    <property type="project" value="InterPro"/>
</dbReference>